<evidence type="ECO:0000256" key="3">
    <source>
        <dbReference type="ARBA" id="ARBA00022692"/>
    </source>
</evidence>
<evidence type="ECO:0000256" key="6">
    <source>
        <dbReference type="SAM" id="Phobius"/>
    </source>
</evidence>
<feature type="transmembrane region" description="Helical" evidence="6">
    <location>
        <begin position="380"/>
        <end position="398"/>
    </location>
</feature>
<feature type="transmembrane region" description="Helical" evidence="6">
    <location>
        <begin position="95"/>
        <end position="116"/>
    </location>
</feature>
<evidence type="ECO:0000256" key="5">
    <source>
        <dbReference type="ARBA" id="ARBA00023136"/>
    </source>
</evidence>
<comment type="subcellular location">
    <subcellularLocation>
        <location evidence="1">Cell membrane</location>
        <topology evidence="1">Multi-pass membrane protein</topology>
    </subcellularLocation>
</comment>
<comment type="caution">
    <text evidence="7">The sequence shown here is derived from an EMBL/GenBank/DDBJ whole genome shotgun (WGS) entry which is preliminary data.</text>
</comment>
<reference evidence="7" key="1">
    <citation type="submission" date="2013-08" db="EMBL/GenBank/DDBJ databases">
        <authorList>
            <person name="Durkin A.S."/>
            <person name="Haft D.R."/>
            <person name="McCorrison J."/>
            <person name="Torralba M."/>
            <person name="Gillis M."/>
            <person name="Haft D.H."/>
            <person name="Methe B."/>
            <person name="Sutton G."/>
            <person name="Nelson K.E."/>
        </authorList>
    </citation>
    <scope>NUCLEOTIDE SEQUENCE [LARGE SCALE GENOMIC DNA]</scope>
    <source>
        <strain evidence="7">F0233</strain>
    </source>
</reference>
<dbReference type="AlphaFoldDB" id="U2QV30"/>
<dbReference type="RefSeq" id="WP_021796796.1">
    <property type="nucleotide sequence ID" value="NZ_ACVN02000086.1"/>
</dbReference>
<evidence type="ECO:0000256" key="2">
    <source>
        <dbReference type="ARBA" id="ARBA00022475"/>
    </source>
</evidence>
<evidence type="ECO:0000256" key="4">
    <source>
        <dbReference type="ARBA" id="ARBA00022989"/>
    </source>
</evidence>
<dbReference type="PANTHER" id="PTHR30250:SF27">
    <property type="entry name" value="POLYSACCHARIDE BIOSYNTHESIS PROTEIN"/>
    <property type="match status" value="1"/>
</dbReference>
<keyword evidence="4 6" id="KW-1133">Transmembrane helix</keyword>
<feature type="transmembrane region" description="Helical" evidence="6">
    <location>
        <begin position="437"/>
        <end position="456"/>
    </location>
</feature>
<accession>U2QV30</accession>
<proteinExistence type="predicted"/>
<evidence type="ECO:0000256" key="1">
    <source>
        <dbReference type="ARBA" id="ARBA00004651"/>
    </source>
</evidence>
<name>U2QV30_9ACTN</name>
<sequence>MSGQGESRVALARGGIVGFVGAALSAVLGFLLSVLLARLLGSAGSGVVTQATGVFSLVMAMAKLGFDSAAIYLMPRLRVDRPEEIRPCLAYMGTLTVVISLVVVLVLELVAPLIWGGDDPSVRDAIRAILWFIPVGALTVVAAAALRALGNMREYVLVQNVTLPVLRPVLVAAAVAMGGSLTVVSLSWALPFAVVLVLSWFLLVRHLPAEDRTGPQQRWPGRGRRRAIMGFALPRTLSAALEQGLTWLDVLIVGLLAGNGAAGVYGGASRYIQAGLIVDTALRIVVSPQFSRLMHMERIGELRALYSTATIWLVLFATPIHLLMAIFSPCLMLILGPEFQPGSWVLVILCCGAMVTFCAGNIHSLLIMSGRSGWAALNKAVVLVVNVLGNLVLVPIMGIDGAALSWAVCMVVDAALATVQVVHFLDVRPAVADVLRPLLGVGACAGIPSGLVALALGRDSLLGLGLGILVSGVCLGAMCRLMREPLHLSGLGSMLGSKIGRRQG</sequence>
<feature type="transmembrane region" description="Helical" evidence="6">
    <location>
        <begin position="161"/>
        <end position="180"/>
    </location>
</feature>
<organism evidence="7 8">
    <name type="scientific">Propionibacterium acidifaciens F0233</name>
    <dbReference type="NCBI Taxonomy" id="553198"/>
    <lineage>
        <taxon>Bacteria</taxon>
        <taxon>Bacillati</taxon>
        <taxon>Actinomycetota</taxon>
        <taxon>Actinomycetes</taxon>
        <taxon>Propionibacteriales</taxon>
        <taxon>Propionibacteriaceae</taxon>
        <taxon>Propionibacterium</taxon>
    </lineage>
</organism>
<protein>
    <submittedName>
        <fullName evidence="7">Polysaccharide biosynthesis protein</fullName>
    </submittedName>
</protein>
<gene>
    <name evidence="7" type="ORF">HMPREF0682_1191</name>
</gene>
<dbReference type="OrthoDB" id="3246908at2"/>
<dbReference type="GO" id="GO:0005886">
    <property type="term" value="C:plasma membrane"/>
    <property type="evidence" value="ECO:0007669"/>
    <property type="project" value="UniProtKB-SubCell"/>
</dbReference>
<keyword evidence="2" id="KW-1003">Cell membrane</keyword>
<dbReference type="InterPro" id="IPR050833">
    <property type="entry name" value="Poly_Biosynth_Transport"/>
</dbReference>
<feature type="transmembrane region" description="Helical" evidence="6">
    <location>
        <begin position="462"/>
        <end position="481"/>
    </location>
</feature>
<feature type="transmembrane region" description="Helical" evidence="6">
    <location>
        <begin position="128"/>
        <end position="149"/>
    </location>
</feature>
<keyword evidence="5 6" id="KW-0472">Membrane</keyword>
<feature type="transmembrane region" description="Helical" evidence="6">
    <location>
        <begin position="342"/>
        <end position="368"/>
    </location>
</feature>
<feature type="transmembrane region" description="Helical" evidence="6">
    <location>
        <begin position="311"/>
        <end position="336"/>
    </location>
</feature>
<dbReference type="Proteomes" id="UP000017052">
    <property type="component" value="Unassembled WGS sequence"/>
</dbReference>
<dbReference type="EMBL" id="ACVN02000086">
    <property type="protein sequence ID" value="ERK60391.1"/>
    <property type="molecule type" value="Genomic_DNA"/>
</dbReference>
<evidence type="ECO:0000313" key="7">
    <source>
        <dbReference type="EMBL" id="ERK60391.1"/>
    </source>
</evidence>
<feature type="transmembrane region" description="Helical" evidence="6">
    <location>
        <begin position="186"/>
        <end position="204"/>
    </location>
</feature>
<keyword evidence="8" id="KW-1185">Reference proteome</keyword>
<evidence type="ECO:0000313" key="8">
    <source>
        <dbReference type="Proteomes" id="UP000017052"/>
    </source>
</evidence>
<dbReference type="GeneID" id="95360304"/>
<feature type="transmembrane region" description="Helical" evidence="6">
    <location>
        <begin position="404"/>
        <end position="425"/>
    </location>
</feature>
<dbReference type="PANTHER" id="PTHR30250">
    <property type="entry name" value="PST FAMILY PREDICTED COLANIC ACID TRANSPORTER"/>
    <property type="match status" value="1"/>
</dbReference>
<feature type="transmembrane region" description="Helical" evidence="6">
    <location>
        <begin position="16"/>
        <end position="41"/>
    </location>
</feature>
<dbReference type="InterPro" id="IPR002797">
    <property type="entry name" value="Polysacc_synth"/>
</dbReference>
<keyword evidence="3 6" id="KW-0812">Transmembrane</keyword>
<feature type="transmembrane region" description="Helical" evidence="6">
    <location>
        <begin position="53"/>
        <end position="74"/>
    </location>
</feature>
<dbReference type="Pfam" id="PF01943">
    <property type="entry name" value="Polysacc_synt"/>
    <property type="match status" value="1"/>
</dbReference>